<name>A0A517SNT4_9BACT</name>
<evidence type="ECO:0000256" key="1">
    <source>
        <dbReference type="SAM" id="SignalP"/>
    </source>
</evidence>
<sequence length="119" mass="14151" precursor="true">MVVEADMRGKAGMLRQLVFVAAVAFAALAVSGEASAEQRAYGQNWGSNNRYVDWNRFYHYPYVYYPQNFQGQEAYRSADSLYHRYRPEMQIPVYNRKWHNYYPSPRRFHSGHHFILDVF</sequence>
<keyword evidence="3" id="KW-1185">Reference proteome</keyword>
<gene>
    <name evidence="2" type="ORF">SV7mr_02710</name>
</gene>
<reference evidence="2 3" key="1">
    <citation type="submission" date="2019-02" db="EMBL/GenBank/DDBJ databases">
        <title>Deep-cultivation of Planctomycetes and their phenomic and genomic characterization uncovers novel biology.</title>
        <authorList>
            <person name="Wiegand S."/>
            <person name="Jogler M."/>
            <person name="Boedeker C."/>
            <person name="Pinto D."/>
            <person name="Vollmers J."/>
            <person name="Rivas-Marin E."/>
            <person name="Kohn T."/>
            <person name="Peeters S.H."/>
            <person name="Heuer A."/>
            <person name="Rast P."/>
            <person name="Oberbeckmann S."/>
            <person name="Bunk B."/>
            <person name="Jeske O."/>
            <person name="Meyerdierks A."/>
            <person name="Storesund J.E."/>
            <person name="Kallscheuer N."/>
            <person name="Luecker S."/>
            <person name="Lage O.M."/>
            <person name="Pohl T."/>
            <person name="Merkel B.J."/>
            <person name="Hornburger P."/>
            <person name="Mueller R.-W."/>
            <person name="Bruemmer F."/>
            <person name="Labrenz M."/>
            <person name="Spormann A.M."/>
            <person name="Op den Camp H."/>
            <person name="Overmann J."/>
            <person name="Amann R."/>
            <person name="Jetten M.S.M."/>
            <person name="Mascher T."/>
            <person name="Medema M.H."/>
            <person name="Devos D.P."/>
            <person name="Kaster A.-K."/>
            <person name="Ovreas L."/>
            <person name="Rohde M."/>
            <person name="Galperin M.Y."/>
            <person name="Jogler C."/>
        </authorList>
    </citation>
    <scope>NUCLEOTIDE SEQUENCE [LARGE SCALE GENOMIC DNA]</scope>
    <source>
        <strain evidence="2 3">SV_7m_r</strain>
    </source>
</reference>
<dbReference type="Proteomes" id="UP000315003">
    <property type="component" value="Chromosome"/>
</dbReference>
<keyword evidence="1" id="KW-0732">Signal</keyword>
<accession>A0A517SNT4</accession>
<feature type="signal peptide" evidence="1">
    <location>
        <begin position="1"/>
        <end position="36"/>
    </location>
</feature>
<proteinExistence type="predicted"/>
<dbReference type="EMBL" id="CP036272">
    <property type="protein sequence ID" value="QDT57786.1"/>
    <property type="molecule type" value="Genomic_DNA"/>
</dbReference>
<organism evidence="2 3">
    <name type="scientific">Stieleria bergensis</name>
    <dbReference type="NCBI Taxonomy" id="2528025"/>
    <lineage>
        <taxon>Bacteria</taxon>
        <taxon>Pseudomonadati</taxon>
        <taxon>Planctomycetota</taxon>
        <taxon>Planctomycetia</taxon>
        <taxon>Pirellulales</taxon>
        <taxon>Pirellulaceae</taxon>
        <taxon>Stieleria</taxon>
    </lineage>
</organism>
<protein>
    <recommendedName>
        <fullName evidence="4">Calmodulin-binding protein</fullName>
    </recommendedName>
</protein>
<evidence type="ECO:0008006" key="4">
    <source>
        <dbReference type="Google" id="ProtNLM"/>
    </source>
</evidence>
<dbReference type="AlphaFoldDB" id="A0A517SNT4"/>
<evidence type="ECO:0000313" key="2">
    <source>
        <dbReference type="EMBL" id="QDT57786.1"/>
    </source>
</evidence>
<evidence type="ECO:0000313" key="3">
    <source>
        <dbReference type="Proteomes" id="UP000315003"/>
    </source>
</evidence>
<feature type="chain" id="PRO_5022074967" description="Calmodulin-binding protein" evidence="1">
    <location>
        <begin position="37"/>
        <end position="119"/>
    </location>
</feature>